<dbReference type="InterPro" id="IPR036789">
    <property type="entry name" value="Ribosomal_uL6-like_a/b-dom_sf"/>
</dbReference>
<dbReference type="InterPro" id="IPR019906">
    <property type="entry name" value="Ribosomal_uL6_bac-type"/>
</dbReference>
<dbReference type="eggNOG" id="KOG3254">
    <property type="taxonomic scope" value="Eukaryota"/>
</dbReference>
<dbReference type="FunCoup" id="A7TEU8">
    <property type="interactions" value="752"/>
</dbReference>
<evidence type="ECO:0000256" key="2">
    <source>
        <dbReference type="ARBA" id="ARBA00022730"/>
    </source>
</evidence>
<evidence type="ECO:0000313" key="10">
    <source>
        <dbReference type="EMBL" id="EDO19194.1"/>
    </source>
</evidence>
<dbReference type="STRING" id="436907.A7TEU8"/>
<name>A7TEU8_VANPO</name>
<dbReference type="GO" id="GO:0005762">
    <property type="term" value="C:mitochondrial large ribosomal subunit"/>
    <property type="evidence" value="ECO:0007669"/>
    <property type="project" value="EnsemblFungi"/>
</dbReference>
<keyword evidence="4 8" id="KW-0689">Ribosomal protein</keyword>
<sequence length="214" mass="23335">MSLVWRRQLSCARILQSHIGSAPVFLPKDTKVDITSMPIPKTIRKGNKVMVLSQNIIVDGPKGKISMEVPDFVGIKSSSDSLKINVTVNNNADHIQKAMWGTVRSHLNNHITGVNEGHLATLKFVGTGYRAAIEQNGKFVSCKVGASIPQGLPVPEGITVSCPTPTSLVLEGCNKQQVLLFAANLRSFHPPEPYKGKGIYVNNETIKIKDKKIK</sequence>
<dbReference type="GO" id="GO:0019843">
    <property type="term" value="F:rRNA binding"/>
    <property type="evidence" value="ECO:0007669"/>
    <property type="project" value="UniProtKB-KW"/>
</dbReference>
<dbReference type="GO" id="GO:0003735">
    <property type="term" value="F:structural constituent of ribosome"/>
    <property type="evidence" value="ECO:0007669"/>
    <property type="project" value="EnsemblFungi"/>
</dbReference>
<dbReference type="PhylomeDB" id="A7TEU8"/>
<dbReference type="KEGG" id="vpo:Kpol_1050p51"/>
<dbReference type="FunFam" id="3.90.930.12:FF:000006">
    <property type="entry name" value="50S ribosomal protein L6"/>
    <property type="match status" value="1"/>
</dbReference>
<dbReference type="EMBL" id="DS480381">
    <property type="protein sequence ID" value="EDO19194.1"/>
    <property type="molecule type" value="Genomic_DNA"/>
</dbReference>
<reference evidence="10 11" key="1">
    <citation type="journal article" date="2007" name="Proc. Natl. Acad. Sci. U.S.A.">
        <title>Independent sorting-out of thousands of duplicated gene pairs in two yeast species descended from a whole-genome duplication.</title>
        <authorList>
            <person name="Scannell D.R."/>
            <person name="Frank A.C."/>
            <person name="Conant G.C."/>
            <person name="Byrne K.P."/>
            <person name="Woolfit M."/>
            <person name="Wolfe K.H."/>
        </authorList>
    </citation>
    <scope>NUCLEOTIDE SEQUENCE [LARGE SCALE GENOMIC DNA]</scope>
    <source>
        <strain evidence="11">ATCC 22028 / DSM 70294 / BCRC 21397 / CBS 2163 / NBRC 10782 / NRRL Y-8283 / UCD 57-17</strain>
    </source>
</reference>
<feature type="domain" description="Large ribosomal subunit protein uL6 alpha-beta" evidence="9">
    <location>
        <begin position="125"/>
        <end position="199"/>
    </location>
</feature>
<accession>A7TEU8</accession>
<evidence type="ECO:0000259" key="9">
    <source>
        <dbReference type="Pfam" id="PF00347"/>
    </source>
</evidence>
<keyword evidence="11" id="KW-1185">Reference proteome</keyword>
<proteinExistence type="inferred from homology"/>
<dbReference type="AlphaFoldDB" id="A7TEU8"/>
<evidence type="ECO:0000256" key="3">
    <source>
        <dbReference type="ARBA" id="ARBA00022884"/>
    </source>
</evidence>
<dbReference type="PIRSF" id="PIRSF002162">
    <property type="entry name" value="Ribosomal_L6"/>
    <property type="match status" value="1"/>
</dbReference>
<comment type="similarity">
    <text evidence="1 8">Belongs to the universal ribosomal protein uL6 family.</text>
</comment>
<keyword evidence="2" id="KW-0699">rRNA-binding</keyword>
<dbReference type="SUPFAM" id="SSF56053">
    <property type="entry name" value="Ribosomal protein L6"/>
    <property type="match status" value="2"/>
</dbReference>
<comment type="function">
    <text evidence="6">Component of the mitochondrial ribosome (mitoribosome), a dedicated translation machinery responsible for the synthesis of mitochondrial genome-encoded proteins, including at least some of the essential transmembrane subunits of the mitochondrial respiratory chain. The mitoribosomes are attached to the mitochondrial inner membrane and translation products are cotranslationally integrated into the membrane.</text>
</comment>
<dbReference type="RefSeq" id="XP_001647052.1">
    <property type="nucleotide sequence ID" value="XM_001647002.1"/>
</dbReference>
<dbReference type="PROSITE" id="PS00525">
    <property type="entry name" value="RIBOSOMAL_L6_1"/>
    <property type="match status" value="1"/>
</dbReference>
<dbReference type="GO" id="GO:0006412">
    <property type="term" value="P:translation"/>
    <property type="evidence" value="ECO:0007669"/>
    <property type="project" value="InterPro"/>
</dbReference>
<feature type="domain" description="Large ribosomal subunit protein uL6 alpha-beta" evidence="9">
    <location>
        <begin position="46"/>
        <end position="117"/>
    </location>
</feature>
<dbReference type="PANTHER" id="PTHR11655">
    <property type="entry name" value="60S/50S RIBOSOMAL PROTEIN L6/L9"/>
    <property type="match status" value="1"/>
</dbReference>
<dbReference type="PANTHER" id="PTHR11655:SF14">
    <property type="entry name" value="LARGE RIBOSOMAL SUBUNIT PROTEIN UL6M"/>
    <property type="match status" value="1"/>
</dbReference>
<gene>
    <name evidence="10" type="ORF">Kpol_1050p51</name>
</gene>
<dbReference type="InParanoid" id="A7TEU8"/>
<dbReference type="OMA" id="RERHGLC"/>
<dbReference type="Proteomes" id="UP000000267">
    <property type="component" value="Unassembled WGS sequence"/>
</dbReference>
<dbReference type="InterPro" id="IPR000702">
    <property type="entry name" value="Ribosomal_uL6-like"/>
</dbReference>
<evidence type="ECO:0000313" key="11">
    <source>
        <dbReference type="Proteomes" id="UP000000267"/>
    </source>
</evidence>
<protein>
    <recommendedName>
        <fullName evidence="7">Large ribosomal subunit protein uL6m</fullName>
    </recommendedName>
</protein>
<keyword evidence="5 8" id="KW-0687">Ribonucleoprotein</keyword>
<evidence type="ECO:0000256" key="7">
    <source>
        <dbReference type="ARBA" id="ARBA00069416"/>
    </source>
</evidence>
<keyword evidence="3" id="KW-0694">RNA-binding</keyword>
<dbReference type="Gene3D" id="3.90.930.12">
    <property type="entry name" value="Ribosomal protein L6, alpha-beta domain"/>
    <property type="match status" value="2"/>
</dbReference>
<dbReference type="PRINTS" id="PR00059">
    <property type="entry name" value="RIBOSOMALL6"/>
</dbReference>
<dbReference type="InterPro" id="IPR002358">
    <property type="entry name" value="Ribosomal_uL6_CS"/>
</dbReference>
<dbReference type="Pfam" id="PF00347">
    <property type="entry name" value="Ribosomal_L6"/>
    <property type="match status" value="2"/>
</dbReference>
<dbReference type="OrthoDB" id="540873at2759"/>
<evidence type="ECO:0000256" key="5">
    <source>
        <dbReference type="ARBA" id="ARBA00023274"/>
    </source>
</evidence>
<dbReference type="InterPro" id="IPR020040">
    <property type="entry name" value="Ribosomal_uL6_a/b-dom"/>
</dbReference>
<evidence type="ECO:0000256" key="4">
    <source>
        <dbReference type="ARBA" id="ARBA00022980"/>
    </source>
</evidence>
<dbReference type="GeneID" id="5547526"/>
<dbReference type="HOGENOM" id="CLU_065464_1_0_1"/>
<evidence type="ECO:0000256" key="1">
    <source>
        <dbReference type="ARBA" id="ARBA00009356"/>
    </source>
</evidence>
<evidence type="ECO:0000256" key="6">
    <source>
        <dbReference type="ARBA" id="ARBA00037226"/>
    </source>
</evidence>
<evidence type="ECO:0000256" key="8">
    <source>
        <dbReference type="RuleBase" id="RU003869"/>
    </source>
</evidence>
<organism evidence="11">
    <name type="scientific">Vanderwaltozyma polyspora (strain ATCC 22028 / DSM 70294 / BCRC 21397 / CBS 2163 / NBRC 10782 / NRRL Y-8283 / UCD 57-17)</name>
    <name type="common">Kluyveromyces polysporus</name>
    <dbReference type="NCBI Taxonomy" id="436907"/>
    <lineage>
        <taxon>Eukaryota</taxon>
        <taxon>Fungi</taxon>
        <taxon>Dikarya</taxon>
        <taxon>Ascomycota</taxon>
        <taxon>Saccharomycotina</taxon>
        <taxon>Saccharomycetes</taxon>
        <taxon>Saccharomycetales</taxon>
        <taxon>Saccharomycetaceae</taxon>
        <taxon>Vanderwaltozyma</taxon>
    </lineage>
</organism>